<name>A0A7R8APX4_9EURO</name>
<dbReference type="RefSeq" id="XP_041559100.1">
    <property type="nucleotide sequence ID" value="XM_041706745.1"/>
</dbReference>
<dbReference type="Proteomes" id="UP000654913">
    <property type="component" value="Chromosome 5"/>
</dbReference>
<evidence type="ECO:0000313" key="1">
    <source>
        <dbReference type="EMBL" id="BCS26906.1"/>
    </source>
</evidence>
<evidence type="ECO:0008006" key="3">
    <source>
        <dbReference type="Google" id="ProtNLM"/>
    </source>
</evidence>
<dbReference type="Pfam" id="PF05721">
    <property type="entry name" value="PhyH"/>
    <property type="match status" value="1"/>
</dbReference>
<sequence>MSTTATETAPSVTTGVNLRAYGGELENVKPLPAFTLDTPIEELRRRYEEDGVVWIKGLISRDVVNRFRKDYLTFMNRGSEMLKPNTDPEKGIFSGNDWRDYILPGGTRLAMGLKDEGPFVDNAIASHVAPFYMQFKDKIGKDIEAFAAKLCGFQDSWCLPRSLLRCAVPGAESTPVHYDQIFLRAAPPTSITAWVPIGDIEIEGGGLIYLDGSQDIGRKYEEDFSRLSETLSDAEKISAVNQNMNAGGWLDRNSSKFGKYWGRDWLVGAYEAGDVVLHNPFMVHAGAMNESKTGRIRVSTDLRFVDKSKPYDERWTIAAFSDNDPNLARKLNRKPAA</sequence>
<dbReference type="PANTHER" id="PTHR40128:SF1">
    <property type="entry name" value="PHYTANOYL-COA HYDROXYLASE"/>
    <property type="match status" value="1"/>
</dbReference>
<evidence type="ECO:0000313" key="2">
    <source>
        <dbReference type="Proteomes" id="UP000654913"/>
    </source>
</evidence>
<reference evidence="1" key="1">
    <citation type="submission" date="2021-01" db="EMBL/GenBank/DDBJ databases">
        <authorList>
            <consortium name="Aspergillus puulaauensis MK2 genome sequencing consortium"/>
            <person name="Kazuki M."/>
            <person name="Futagami T."/>
        </authorList>
    </citation>
    <scope>NUCLEOTIDE SEQUENCE</scope>
    <source>
        <strain evidence="1">MK2</strain>
    </source>
</reference>
<dbReference type="GeneID" id="64976911"/>
<dbReference type="KEGG" id="apuu:APUU_51617S"/>
<dbReference type="PANTHER" id="PTHR40128">
    <property type="entry name" value="EXPRESSED PROTEIN"/>
    <property type="match status" value="1"/>
</dbReference>
<dbReference type="AlphaFoldDB" id="A0A7R8APX4"/>
<dbReference type="InterPro" id="IPR008775">
    <property type="entry name" value="Phytyl_CoA_dOase-like"/>
</dbReference>
<dbReference type="Gene3D" id="2.60.120.620">
    <property type="entry name" value="q2cbj1_9rhob like domain"/>
    <property type="match status" value="1"/>
</dbReference>
<reference evidence="1" key="2">
    <citation type="submission" date="2021-02" db="EMBL/GenBank/DDBJ databases">
        <title>Aspergillus puulaauensis MK2 genome sequence.</title>
        <authorList>
            <person name="Futagami T."/>
            <person name="Mori K."/>
            <person name="Kadooka C."/>
            <person name="Tanaka T."/>
        </authorList>
    </citation>
    <scope>NUCLEOTIDE SEQUENCE</scope>
    <source>
        <strain evidence="1">MK2</strain>
    </source>
</reference>
<organism evidence="1 2">
    <name type="scientific">Aspergillus puulaauensis</name>
    <dbReference type="NCBI Taxonomy" id="1220207"/>
    <lineage>
        <taxon>Eukaryota</taxon>
        <taxon>Fungi</taxon>
        <taxon>Dikarya</taxon>
        <taxon>Ascomycota</taxon>
        <taxon>Pezizomycotina</taxon>
        <taxon>Eurotiomycetes</taxon>
        <taxon>Eurotiomycetidae</taxon>
        <taxon>Eurotiales</taxon>
        <taxon>Aspergillaceae</taxon>
        <taxon>Aspergillus</taxon>
    </lineage>
</organism>
<dbReference type="OrthoDB" id="2328924at2759"/>
<accession>A0A7R8APX4</accession>
<protein>
    <recommendedName>
        <fullName evidence="3">Phytanoyl-CoA dioxygenase</fullName>
    </recommendedName>
</protein>
<proteinExistence type="predicted"/>
<dbReference type="EMBL" id="AP024447">
    <property type="protein sequence ID" value="BCS26906.1"/>
    <property type="molecule type" value="Genomic_DNA"/>
</dbReference>
<keyword evidence="2" id="KW-1185">Reference proteome</keyword>
<dbReference type="SUPFAM" id="SSF51197">
    <property type="entry name" value="Clavaminate synthase-like"/>
    <property type="match status" value="1"/>
</dbReference>
<gene>
    <name evidence="1" type="ORF">APUU_51617S</name>
</gene>